<accession>A0A6G8ILY8</accession>
<evidence type="ECO:0000313" key="3">
    <source>
        <dbReference type="Proteomes" id="UP000503162"/>
    </source>
</evidence>
<keyword evidence="2" id="KW-0418">Kinase</keyword>
<dbReference type="AlphaFoldDB" id="A0A6G8ILY8"/>
<dbReference type="RefSeq" id="WP_166229552.1">
    <property type="nucleotide sequence ID" value="NZ_CP049989.1"/>
</dbReference>
<sequence>MRFLIKIALALVAAALLYWGYTEFGWAGVAAVAGGLMMWLLLHFTRLMTVMRRAAQRPIGHVDSAVMLNAKLHAGMPLVAVIGLTRALGELTSPADEQPEVYRWTDPGGASVLARFTHGKLTDWGFKRPEADTSGNE</sequence>
<keyword evidence="1" id="KW-0472">Membrane</keyword>
<dbReference type="Proteomes" id="UP000503162">
    <property type="component" value="Chromosome"/>
</dbReference>
<gene>
    <name evidence="2" type="ORF">G9Q37_18450</name>
</gene>
<reference evidence="2 3" key="1">
    <citation type="submission" date="2020-03" db="EMBL/GenBank/DDBJ databases">
        <title>Hydrogenophaga sp. nov. isolated from cyanobacterial mat.</title>
        <authorList>
            <person name="Thorat V."/>
            <person name="Kirdat K."/>
            <person name="Tiwarekar B."/>
            <person name="Costa E.D."/>
            <person name="Yadav A."/>
        </authorList>
    </citation>
    <scope>NUCLEOTIDE SEQUENCE [LARGE SCALE GENOMIC DNA]</scope>
    <source>
        <strain evidence="2 3">BA0156</strain>
    </source>
</reference>
<proteinExistence type="predicted"/>
<evidence type="ECO:0000256" key="1">
    <source>
        <dbReference type="SAM" id="Phobius"/>
    </source>
</evidence>
<dbReference type="EMBL" id="CP049989">
    <property type="protein sequence ID" value="QIM54000.1"/>
    <property type="molecule type" value="Genomic_DNA"/>
</dbReference>
<keyword evidence="1" id="KW-1133">Transmembrane helix</keyword>
<name>A0A6G8ILY8_9BURK</name>
<organism evidence="2 3">
    <name type="scientific">Hydrogenophaga crocea</name>
    <dbReference type="NCBI Taxonomy" id="2716225"/>
    <lineage>
        <taxon>Bacteria</taxon>
        <taxon>Pseudomonadati</taxon>
        <taxon>Pseudomonadota</taxon>
        <taxon>Betaproteobacteria</taxon>
        <taxon>Burkholderiales</taxon>
        <taxon>Comamonadaceae</taxon>
        <taxon>Hydrogenophaga</taxon>
    </lineage>
</organism>
<keyword evidence="2" id="KW-0808">Transferase</keyword>
<dbReference type="KEGG" id="hcz:G9Q37_18450"/>
<keyword evidence="3" id="KW-1185">Reference proteome</keyword>
<dbReference type="GO" id="GO:0016301">
    <property type="term" value="F:kinase activity"/>
    <property type="evidence" value="ECO:0007669"/>
    <property type="project" value="UniProtKB-KW"/>
</dbReference>
<feature type="transmembrane region" description="Helical" evidence="1">
    <location>
        <begin position="24"/>
        <end position="44"/>
    </location>
</feature>
<keyword evidence="1" id="KW-0812">Transmembrane</keyword>
<protein>
    <submittedName>
        <fullName evidence="2">Glycerate kinase</fullName>
    </submittedName>
</protein>
<evidence type="ECO:0000313" key="2">
    <source>
        <dbReference type="EMBL" id="QIM54000.1"/>
    </source>
</evidence>